<dbReference type="PIRSF" id="PIRSF006483">
    <property type="entry name" value="Membrane_protein_YitT"/>
    <property type="match status" value="1"/>
</dbReference>
<keyword evidence="5 6" id="KW-0472">Membrane</keyword>
<dbReference type="AlphaFoldDB" id="A0A372MJQ5"/>
<proteinExistence type="predicted"/>
<comment type="caution">
    <text evidence="8">The sequence shown here is derived from an EMBL/GenBank/DDBJ whole genome shotgun (WGS) entry which is preliminary data.</text>
</comment>
<comment type="subcellular location">
    <subcellularLocation>
        <location evidence="1">Cell membrane</location>
        <topology evidence="1">Multi-pass membrane protein</topology>
    </subcellularLocation>
</comment>
<dbReference type="Pfam" id="PF02588">
    <property type="entry name" value="YitT_membrane"/>
    <property type="match status" value="1"/>
</dbReference>
<organism evidence="8 9">
    <name type="scientific">Sphaerochaeta halotolerans</name>
    <dbReference type="NCBI Taxonomy" id="2293840"/>
    <lineage>
        <taxon>Bacteria</taxon>
        <taxon>Pseudomonadati</taxon>
        <taxon>Spirochaetota</taxon>
        <taxon>Spirochaetia</taxon>
        <taxon>Spirochaetales</taxon>
        <taxon>Sphaerochaetaceae</taxon>
        <taxon>Sphaerochaeta</taxon>
    </lineage>
</organism>
<dbReference type="InterPro" id="IPR051461">
    <property type="entry name" value="UPF0750_membrane"/>
</dbReference>
<dbReference type="RefSeq" id="WP_117329399.1">
    <property type="nucleotide sequence ID" value="NZ_QUWK01000002.1"/>
</dbReference>
<evidence type="ECO:0000259" key="7">
    <source>
        <dbReference type="Pfam" id="PF10035"/>
    </source>
</evidence>
<dbReference type="CDD" id="cd16380">
    <property type="entry name" value="YitT_C"/>
    <property type="match status" value="1"/>
</dbReference>
<dbReference type="GO" id="GO:0005886">
    <property type="term" value="C:plasma membrane"/>
    <property type="evidence" value="ECO:0007669"/>
    <property type="project" value="UniProtKB-SubCell"/>
</dbReference>
<evidence type="ECO:0000313" key="8">
    <source>
        <dbReference type="EMBL" id="RFU95999.1"/>
    </source>
</evidence>
<feature type="transmembrane region" description="Helical" evidence="6">
    <location>
        <begin position="51"/>
        <end position="72"/>
    </location>
</feature>
<reference evidence="9" key="1">
    <citation type="submission" date="2018-08" db="EMBL/GenBank/DDBJ databases">
        <authorList>
            <person name="Grouzdev D.S."/>
            <person name="Krutkina M.S."/>
        </authorList>
    </citation>
    <scope>NUCLEOTIDE SEQUENCE [LARGE SCALE GENOMIC DNA]</scope>
    <source>
        <strain evidence="9">4-11</strain>
    </source>
</reference>
<feature type="transmembrane region" description="Helical" evidence="6">
    <location>
        <begin position="12"/>
        <end position="31"/>
    </location>
</feature>
<feature type="transmembrane region" description="Helical" evidence="6">
    <location>
        <begin position="155"/>
        <end position="176"/>
    </location>
</feature>
<evidence type="ECO:0000256" key="4">
    <source>
        <dbReference type="ARBA" id="ARBA00022989"/>
    </source>
</evidence>
<dbReference type="OrthoDB" id="3180973at2"/>
<name>A0A372MJQ5_9SPIR</name>
<protein>
    <submittedName>
        <fullName evidence="8">YitT family protein</fullName>
    </submittedName>
</protein>
<dbReference type="EMBL" id="QUWK01000002">
    <property type="protein sequence ID" value="RFU95999.1"/>
    <property type="molecule type" value="Genomic_DNA"/>
</dbReference>
<evidence type="ECO:0000256" key="3">
    <source>
        <dbReference type="ARBA" id="ARBA00022692"/>
    </source>
</evidence>
<evidence type="ECO:0000256" key="2">
    <source>
        <dbReference type="ARBA" id="ARBA00022475"/>
    </source>
</evidence>
<feature type="transmembrane region" description="Helical" evidence="6">
    <location>
        <begin position="79"/>
        <end position="96"/>
    </location>
</feature>
<feature type="domain" description="DUF2179" evidence="7">
    <location>
        <begin position="231"/>
        <end position="285"/>
    </location>
</feature>
<dbReference type="Pfam" id="PF10035">
    <property type="entry name" value="DUF2179"/>
    <property type="match status" value="1"/>
</dbReference>
<keyword evidence="2" id="KW-1003">Cell membrane</keyword>
<evidence type="ECO:0000256" key="1">
    <source>
        <dbReference type="ARBA" id="ARBA00004651"/>
    </source>
</evidence>
<keyword evidence="3 6" id="KW-0812">Transmembrane</keyword>
<dbReference type="Proteomes" id="UP000264002">
    <property type="component" value="Unassembled WGS sequence"/>
</dbReference>
<evidence type="ECO:0000313" key="9">
    <source>
        <dbReference type="Proteomes" id="UP000264002"/>
    </source>
</evidence>
<feature type="transmembrane region" description="Helical" evidence="6">
    <location>
        <begin position="116"/>
        <end position="134"/>
    </location>
</feature>
<evidence type="ECO:0000256" key="6">
    <source>
        <dbReference type="SAM" id="Phobius"/>
    </source>
</evidence>
<dbReference type="PANTHER" id="PTHR33545:SF9">
    <property type="entry name" value="UPF0750 MEMBRANE PROTEIN YITE"/>
    <property type="match status" value="1"/>
</dbReference>
<dbReference type="InterPro" id="IPR015867">
    <property type="entry name" value="N-reg_PII/ATP_PRibTrfase_C"/>
</dbReference>
<gene>
    <name evidence="8" type="ORF">DYP60_01980</name>
</gene>
<dbReference type="InterPro" id="IPR019264">
    <property type="entry name" value="DUF2179"/>
</dbReference>
<reference evidence="8 9" key="2">
    <citation type="submission" date="2018-09" db="EMBL/GenBank/DDBJ databases">
        <title>Genome of Sphaerochaeta halotolerans strain 4-11.</title>
        <authorList>
            <person name="Nazina T.N."/>
            <person name="Sokolova D.S."/>
        </authorList>
    </citation>
    <scope>NUCLEOTIDE SEQUENCE [LARGE SCALE GENOMIC DNA]</scope>
    <source>
        <strain evidence="8 9">4-11</strain>
    </source>
</reference>
<sequence length="309" mass="33441">MQHPHTKRLVIEALYLVLGTAVAGSAIALFITPAKIVSGGVNGVATILYHVTGFDTGLVMLIISLPLFFIGLRIFGRLYGVKSLVGTILLSLWVSLLGQLTRYDGVLPYVDRMDTLLSAIFGGVLLGGGIGIVMRSGANTGGTDILAQIISRFTPLALGTSLFLCDGLIIIAGALAFGLERALFAIITLYISGQMVNFMVMNLGTKYAKTAYIVSEQHEAIGKRIIAELKHGGTLIDGVGVFTQKERKLLLAVVHNQQINHLTQIVHEEDPKAFMFVHETYQALGEGFVPMARIIKSEKQRSKQHRPKG</sequence>
<dbReference type="Gene3D" id="3.30.70.120">
    <property type="match status" value="1"/>
</dbReference>
<dbReference type="InterPro" id="IPR003740">
    <property type="entry name" value="YitT"/>
</dbReference>
<keyword evidence="4 6" id="KW-1133">Transmembrane helix</keyword>
<keyword evidence="9" id="KW-1185">Reference proteome</keyword>
<accession>A0A372MJQ5</accession>
<dbReference type="PANTHER" id="PTHR33545">
    <property type="entry name" value="UPF0750 MEMBRANE PROTEIN YITT-RELATED"/>
    <property type="match status" value="1"/>
</dbReference>
<evidence type="ECO:0000256" key="5">
    <source>
        <dbReference type="ARBA" id="ARBA00023136"/>
    </source>
</evidence>
<feature type="transmembrane region" description="Helical" evidence="6">
    <location>
        <begin position="182"/>
        <end position="200"/>
    </location>
</feature>